<dbReference type="RefSeq" id="WP_155441921.1">
    <property type="nucleotide sequence ID" value="NZ_WNLA01000026.1"/>
</dbReference>
<protein>
    <submittedName>
        <fullName evidence="1">Uncharacterized protein</fullName>
    </submittedName>
</protein>
<keyword evidence="2" id="KW-1185">Reference proteome</keyword>
<dbReference type="EMBL" id="WNLA01000026">
    <property type="protein sequence ID" value="MTW05572.1"/>
    <property type="molecule type" value="Genomic_DNA"/>
</dbReference>
<organism evidence="1 2">
    <name type="scientific">Pseudoduganella ginsengisoli</name>
    <dbReference type="NCBI Taxonomy" id="1462440"/>
    <lineage>
        <taxon>Bacteria</taxon>
        <taxon>Pseudomonadati</taxon>
        <taxon>Pseudomonadota</taxon>
        <taxon>Betaproteobacteria</taxon>
        <taxon>Burkholderiales</taxon>
        <taxon>Oxalobacteraceae</taxon>
        <taxon>Telluria group</taxon>
        <taxon>Pseudoduganella</taxon>
    </lineage>
</organism>
<evidence type="ECO:0000313" key="2">
    <source>
        <dbReference type="Proteomes" id="UP000484015"/>
    </source>
</evidence>
<dbReference type="OrthoDB" id="5523615at2"/>
<dbReference type="Proteomes" id="UP000484015">
    <property type="component" value="Unassembled WGS sequence"/>
</dbReference>
<name>A0A6L6Q8M8_9BURK</name>
<reference evidence="1 2" key="1">
    <citation type="submission" date="2019-11" db="EMBL/GenBank/DDBJ databases">
        <title>Type strains purchased from KCTC, JCM and DSMZ.</title>
        <authorList>
            <person name="Lu H."/>
        </authorList>
    </citation>
    <scope>NUCLEOTIDE SEQUENCE [LARGE SCALE GENOMIC DNA]</scope>
    <source>
        <strain evidence="1 2">KCTC 42409</strain>
    </source>
</reference>
<dbReference type="AlphaFoldDB" id="A0A6L6Q8M8"/>
<gene>
    <name evidence="1" type="ORF">GM668_26185</name>
</gene>
<proteinExistence type="predicted"/>
<evidence type="ECO:0000313" key="1">
    <source>
        <dbReference type="EMBL" id="MTW05572.1"/>
    </source>
</evidence>
<sequence length="191" mass="20935">MQPGRPGGRRAIRPDRPAGQCTAGHRLEFTARSWLLTHFTLASEDNRARLARYLNLANRDIPAPKAFETAFGITPDQLGEKLWRYRLSSVKVLQVDVPDLPAAQITYTSLPDTVTSYALMAATLTACPDRATGEALLRKMTAQATPSHHDGRTAGLEQRARSQRIHAHGCPDARVCRQHRQVAPGAQHAGA</sequence>
<accession>A0A6L6Q8M8</accession>
<comment type="caution">
    <text evidence="1">The sequence shown here is derived from an EMBL/GenBank/DDBJ whole genome shotgun (WGS) entry which is preliminary data.</text>
</comment>